<evidence type="ECO:0000256" key="4">
    <source>
        <dbReference type="SAM" id="MobiDB-lite"/>
    </source>
</evidence>
<organism evidence="7 8">
    <name type="scientific">Prorocentrum cordatum</name>
    <dbReference type="NCBI Taxonomy" id="2364126"/>
    <lineage>
        <taxon>Eukaryota</taxon>
        <taxon>Sar</taxon>
        <taxon>Alveolata</taxon>
        <taxon>Dinophyceae</taxon>
        <taxon>Prorocentrales</taxon>
        <taxon>Prorocentraceae</taxon>
        <taxon>Prorocentrum</taxon>
    </lineage>
</organism>
<feature type="region of interest" description="Disordered" evidence="4">
    <location>
        <begin position="333"/>
        <end position="418"/>
    </location>
</feature>
<feature type="transmembrane region" description="Helical" evidence="5">
    <location>
        <begin position="615"/>
        <end position="637"/>
    </location>
</feature>
<dbReference type="Proteomes" id="UP001189429">
    <property type="component" value="Unassembled WGS sequence"/>
</dbReference>
<keyword evidence="8" id="KW-1185">Reference proteome</keyword>
<evidence type="ECO:0000313" key="7">
    <source>
        <dbReference type="EMBL" id="CAK0834004.1"/>
    </source>
</evidence>
<keyword evidence="5" id="KW-0812">Transmembrane</keyword>
<accession>A0ABN9SQ33</accession>
<keyword evidence="5" id="KW-1133">Transmembrane helix</keyword>
<evidence type="ECO:0000313" key="8">
    <source>
        <dbReference type="Proteomes" id="UP001189429"/>
    </source>
</evidence>
<dbReference type="EMBL" id="CAUYUJ010012470">
    <property type="protein sequence ID" value="CAK0834004.1"/>
    <property type="molecule type" value="Genomic_DNA"/>
</dbReference>
<feature type="transmembrane region" description="Helical" evidence="5">
    <location>
        <begin position="541"/>
        <end position="561"/>
    </location>
</feature>
<evidence type="ECO:0000259" key="6">
    <source>
        <dbReference type="SMART" id="SM01328"/>
    </source>
</evidence>
<evidence type="ECO:0000256" key="5">
    <source>
        <dbReference type="SAM" id="Phobius"/>
    </source>
</evidence>
<feature type="non-terminal residue" evidence="7">
    <location>
        <position position="1"/>
    </location>
</feature>
<gene>
    <name evidence="7" type="ORF">PCOR1329_LOCUS31545</name>
</gene>
<comment type="caution">
    <text evidence="7">The sequence shown here is derived from an EMBL/GenBank/DDBJ whole genome shotgun (WGS) entry which is preliminary data.</text>
</comment>
<protein>
    <recommendedName>
        <fullName evidence="6">3CxxC-type domain-containing protein</fullName>
    </recommendedName>
</protein>
<feature type="region of interest" description="Disordered" evidence="4">
    <location>
        <begin position="671"/>
        <end position="705"/>
    </location>
</feature>
<dbReference type="Pfam" id="PF13695">
    <property type="entry name" value="Zn_ribbon_3CxxC"/>
    <property type="match status" value="1"/>
</dbReference>
<feature type="transmembrane region" description="Helical" evidence="5">
    <location>
        <begin position="573"/>
        <end position="594"/>
    </location>
</feature>
<evidence type="ECO:0000256" key="1">
    <source>
        <dbReference type="ARBA" id="ARBA00022723"/>
    </source>
</evidence>
<reference evidence="7" key="1">
    <citation type="submission" date="2023-10" db="EMBL/GenBank/DDBJ databases">
        <authorList>
            <person name="Chen Y."/>
            <person name="Shah S."/>
            <person name="Dougan E. K."/>
            <person name="Thang M."/>
            <person name="Chan C."/>
        </authorList>
    </citation>
    <scope>NUCLEOTIDE SEQUENCE [LARGE SCALE GENOMIC DNA]</scope>
</reference>
<proteinExistence type="predicted"/>
<dbReference type="SMART" id="SM01328">
    <property type="entry name" value="zf-3CxxC"/>
    <property type="match status" value="1"/>
</dbReference>
<evidence type="ECO:0000256" key="3">
    <source>
        <dbReference type="ARBA" id="ARBA00022833"/>
    </source>
</evidence>
<feature type="domain" description="3CxxC-type" evidence="6">
    <location>
        <begin position="195"/>
        <end position="275"/>
    </location>
</feature>
<sequence>GSVDKLPAVADKLVQVKNNLSEDAAKAYQALQIALQRHSDPHGASSVNFEKMFYDCLSAVFPEAWDVQARQIGGQNQWEVTVDGGPPMYCSVRLEVLSEDSGFLKNLKEKARVVKDTLLEDEGKWKRTLQPEYGLFSMDKLSQFEEECSQRCSQESAGASRYGRNQHQWVERGALCQICNRSKNDDLLNGQHMCVVCATFQCTDCRYSWTSHHGRLKPDGSTLMGQQCMKCRGRGSSVEWRVVNRQEREYEQDRRNNRESKGAHQNELCDACREFGNCTGVFYDPFILTTALQIVSGSDVTWKAFSAEMPELLVADMPTHPDLQVVLQPHVYVPNDDSRDKSDTAAGTAGTAAEMATEEATATTPGAATTATTPTAPLFAGERQGRRRQGRRRGLAGGTDNYSSYVAPPLRSSDRPTGVVKDEAAFQRYLSRPAQGWRCRHLWWQSTLRMALVRVGATSVERRLLSGLPPTWQAAYLHFAVALGLAVGSQWMINAVKVSVFFEQCGASREPTAKSLVPVALFPLVFLYNVLVSTVRDVKRLVLIICGVYSVGYAVIAGGFLLEAEGVGPSLAWALFLLTETKAALLPSMLWSVIHDVSPPEFAKKACPGGLRWRLGGLAGSACATGAAGLGGAPGLLLGQAAALLAAAALAWGGCTRAAAASALPAVAGERVRESPRQTRWSSPASPYIRPSQPGPAQPAGPAADSGVARAGLAELARLQVYRAVEGLPLIFSKPYVAMVVWVSSAHLVPRIMMEYQSSVLIAKEIPDKDARISALGRVSLACNVCSVLMGLVGTRSIVERRGVGSALLLLPLVTMVSYFTISLRYECWVVQAVMVMINTVEHSLNGPCRELLYVRTSRDIKYKVKSWSDIYGNNLQKTLGAQLNLHVNRELPECQPSCFNRTDRHAQHRGRLGCPLGERGAPAWEEARRAGAPGRQGQLRGTPSSGAPGRQQKVRARCFGLRTFDACAQTYDL</sequence>
<feature type="transmembrane region" description="Helical" evidence="5">
    <location>
        <begin position="515"/>
        <end position="534"/>
    </location>
</feature>
<feature type="region of interest" description="Disordered" evidence="4">
    <location>
        <begin position="927"/>
        <end position="953"/>
    </location>
</feature>
<keyword evidence="1" id="KW-0479">Metal-binding</keyword>
<name>A0ABN9SQ33_9DINO</name>
<keyword evidence="3" id="KW-0862">Zinc</keyword>
<feature type="compositionally biased region" description="Low complexity" evidence="4">
    <location>
        <begin position="344"/>
        <end position="382"/>
    </location>
</feature>
<evidence type="ECO:0000256" key="2">
    <source>
        <dbReference type="ARBA" id="ARBA00022771"/>
    </source>
</evidence>
<keyword evidence="2" id="KW-0863">Zinc-finger</keyword>
<dbReference type="PANTHER" id="PTHR43596:SF1">
    <property type="entry name" value="ADP,ATP CARRIER PROTEIN"/>
    <property type="match status" value="1"/>
</dbReference>
<dbReference type="PANTHER" id="PTHR43596">
    <property type="entry name" value="ADP,ATP CARRIER PROTEIN"/>
    <property type="match status" value="1"/>
</dbReference>
<feature type="compositionally biased region" description="Basic residues" evidence="4">
    <location>
        <begin position="385"/>
        <end position="394"/>
    </location>
</feature>
<keyword evidence="5" id="KW-0472">Membrane</keyword>
<dbReference type="InterPro" id="IPR027377">
    <property type="entry name" value="ZAR1/RTP1-5-like_Znf-3CxxC"/>
</dbReference>